<dbReference type="EMBL" id="JAQGDS010000013">
    <property type="protein sequence ID" value="KAJ6256327.1"/>
    <property type="molecule type" value="Genomic_DNA"/>
</dbReference>
<evidence type="ECO:0000256" key="1">
    <source>
        <dbReference type="SAM" id="SignalP"/>
    </source>
</evidence>
<organism evidence="2 3">
    <name type="scientific">Drechslerella dactyloides</name>
    <name type="common">Nematode-trapping fungus</name>
    <name type="synonym">Arthrobotrys dactyloides</name>
    <dbReference type="NCBI Taxonomy" id="74499"/>
    <lineage>
        <taxon>Eukaryota</taxon>
        <taxon>Fungi</taxon>
        <taxon>Dikarya</taxon>
        <taxon>Ascomycota</taxon>
        <taxon>Pezizomycotina</taxon>
        <taxon>Orbiliomycetes</taxon>
        <taxon>Orbiliales</taxon>
        <taxon>Orbiliaceae</taxon>
        <taxon>Drechslerella</taxon>
    </lineage>
</organism>
<evidence type="ECO:0000313" key="3">
    <source>
        <dbReference type="Proteomes" id="UP001221413"/>
    </source>
</evidence>
<evidence type="ECO:0008006" key="4">
    <source>
        <dbReference type="Google" id="ProtNLM"/>
    </source>
</evidence>
<keyword evidence="1" id="KW-0732">Signal</keyword>
<dbReference type="PANTHER" id="PTHR34714">
    <property type="entry name" value="EGF-LIKE DOMAIN-CONTAINING PROTEIN"/>
    <property type="match status" value="1"/>
</dbReference>
<dbReference type="PANTHER" id="PTHR34714:SF2">
    <property type="entry name" value="EGF-LIKE DOMAIN-CONTAINING PROTEIN"/>
    <property type="match status" value="1"/>
</dbReference>
<name>A0AAD6NFM5_DREDA</name>
<accession>A0AAD6NFM5</accession>
<feature type="signal peptide" evidence="1">
    <location>
        <begin position="1"/>
        <end position="23"/>
    </location>
</feature>
<feature type="chain" id="PRO_5041900303" description="Tc toxin complex TcA C-terminal TcB-binding domain-containing protein" evidence="1">
    <location>
        <begin position="24"/>
        <end position="852"/>
    </location>
</feature>
<gene>
    <name evidence="2" type="ORF">Dda_8825</name>
</gene>
<comment type="caution">
    <text evidence="2">The sequence shown here is derived from an EMBL/GenBank/DDBJ whole genome shotgun (WGS) entry which is preliminary data.</text>
</comment>
<dbReference type="AlphaFoldDB" id="A0AAD6NFM5"/>
<evidence type="ECO:0000313" key="2">
    <source>
        <dbReference type="EMBL" id="KAJ6256327.1"/>
    </source>
</evidence>
<protein>
    <recommendedName>
        <fullName evidence="4">Tc toxin complex TcA C-terminal TcB-binding domain-containing protein</fullName>
    </recommendedName>
</protein>
<keyword evidence="3" id="KW-1185">Reference proteome</keyword>
<proteinExistence type="predicted"/>
<sequence length="852" mass="93895">MVAISRLPLLLAAIAATFQSGVALPTASLHHTNLIERQNDVALSQRYDEVLSNVQLNNYTSTLYQNLRSKDEKKVFLRKPYLNLADAITTVTPKLTGKSAQIYLYCDLLQFSGKKPIEVPMRTVLYLFAREVSALSAEPGPMKIKYSQSIVVFFATPELRSFFPVKFVDSNGGVQDVLVNVPKDAYGVMLEVFAGGSQPKQKPIDSPDFALEAIDYMGDLSLTSNTFVEDDLPRLLQFQQVLATAWKPTNPELAIRIYTFIVKTTVNSKPALPIYKQALSSLSKLRMITDPLQQYVPNLDITQVKNVLDDHLEVAQTFEESFNSFSQQQASSQAAVDVAAVAFANSKSAVEKYKFLEMQARSRMEFAVVALNDAVWNYNNTYNDLSLRLATFQSGIAKYATEQTGKMLLTVFIAAATIIMAVGSAGIGLAALPATAAGGALPFKNMVEAYKVIQSTSSSSESVKGAVDSLKYLVDNLQKGLTALATTTNALNTLLVTTLPALKTNGFTVTSYGIPIDPLERVDAINLSASWDNWRELNELSWQKLSDSEKKIEGASNYYASLYALSNNGKAVVAAQAAYIQIFDDYMEASVNLQTAQAQNAELERAVGRLQDPFVFQTFKRAMFDRLIAVRSWVAVEFHDYAAAYQYYTLSTDPLTSIPVLSPASYYASAVADLQSDATHAQTAFRSQIQTFELSSSDKTAVQIFGENWQSELQSPAGLTFSIPSNSSYFDAVSRVRVQRLRCYLVGSNSKEVSVTLTISGSFEDKSLRAPYKPLKFVSDSTPLRFNYVPSKNDPNDENPNLIRQDGLYAKQNVFMTPTPFAVWNIKIADAVGVMKGAERLVLLITAEVSHH</sequence>
<dbReference type="Proteomes" id="UP001221413">
    <property type="component" value="Unassembled WGS sequence"/>
</dbReference>
<reference evidence="2" key="1">
    <citation type="submission" date="2023-01" db="EMBL/GenBank/DDBJ databases">
        <title>The chitinases involved in constricting ring structure development in the nematode-trapping fungus Drechslerella dactyloides.</title>
        <authorList>
            <person name="Wang R."/>
            <person name="Zhang L."/>
            <person name="Tang P."/>
            <person name="Li S."/>
            <person name="Liang L."/>
        </authorList>
    </citation>
    <scope>NUCLEOTIDE SEQUENCE</scope>
    <source>
        <strain evidence="2">YMF1.00031</strain>
    </source>
</reference>